<comment type="caution">
    <text evidence="1">The sequence shown here is derived from an EMBL/GenBank/DDBJ whole genome shotgun (WGS) entry which is preliminary data.</text>
</comment>
<name>A0ABS4R2E6_9HYPH</name>
<dbReference type="RefSeq" id="WP_209602841.1">
    <property type="nucleotide sequence ID" value="NZ_JAGILA010000004.1"/>
</dbReference>
<evidence type="ECO:0000313" key="2">
    <source>
        <dbReference type="Proteomes" id="UP000730739"/>
    </source>
</evidence>
<proteinExistence type="predicted"/>
<reference evidence="1 2" key="1">
    <citation type="submission" date="2021-03" db="EMBL/GenBank/DDBJ databases">
        <title>Genomic Encyclopedia of Type Strains, Phase IV (KMG-IV): sequencing the most valuable type-strain genomes for metagenomic binning, comparative biology and taxonomic classification.</title>
        <authorList>
            <person name="Goeker M."/>
        </authorList>
    </citation>
    <scope>NUCLEOTIDE SEQUENCE [LARGE SCALE GENOMIC DNA]</scope>
    <source>
        <strain evidence="1 2">DSM 13372</strain>
    </source>
</reference>
<protein>
    <submittedName>
        <fullName evidence="1">Uncharacterized protein</fullName>
    </submittedName>
</protein>
<dbReference type="EMBL" id="JAGILA010000004">
    <property type="protein sequence ID" value="MBP2237085.1"/>
    <property type="molecule type" value="Genomic_DNA"/>
</dbReference>
<dbReference type="Proteomes" id="UP000730739">
    <property type="component" value="Unassembled WGS sequence"/>
</dbReference>
<organism evidence="1 2">
    <name type="scientific">Sinorhizobium kostiense</name>
    <dbReference type="NCBI Taxonomy" id="76747"/>
    <lineage>
        <taxon>Bacteria</taxon>
        <taxon>Pseudomonadati</taxon>
        <taxon>Pseudomonadota</taxon>
        <taxon>Alphaproteobacteria</taxon>
        <taxon>Hyphomicrobiales</taxon>
        <taxon>Rhizobiaceae</taxon>
        <taxon>Sinorhizobium/Ensifer group</taxon>
        <taxon>Sinorhizobium</taxon>
    </lineage>
</organism>
<gene>
    <name evidence="1" type="ORF">J2Z31_003599</name>
</gene>
<accession>A0ABS4R2E6</accession>
<sequence>MVWQVETAETDKPHGRLRARTLSKVSEEPIYGADIVMAIEARGPDFEMKKGFLAQAKRLEYGKKLSTADYNGLRKQCQNMLNVTAASFVFIYSRTGVTVLSANAIITSSNRDLWALPTWPIDVLYYDFAICWIGDYRLRTTTRRTLDELRATLDANAAIRVLGKPKLKEATPRRRRRVQV</sequence>
<keyword evidence="2" id="KW-1185">Reference proteome</keyword>
<evidence type="ECO:0000313" key="1">
    <source>
        <dbReference type="EMBL" id="MBP2237085.1"/>
    </source>
</evidence>